<evidence type="ECO:0000313" key="2">
    <source>
        <dbReference type="Proteomes" id="UP000501421"/>
    </source>
</evidence>
<gene>
    <name evidence="1" type="ORF">GsuE55_13760</name>
</gene>
<organism evidence="1 2">
    <name type="scientific">Geobacillus subterraneus</name>
    <dbReference type="NCBI Taxonomy" id="129338"/>
    <lineage>
        <taxon>Bacteria</taxon>
        <taxon>Bacillati</taxon>
        <taxon>Bacillota</taxon>
        <taxon>Bacilli</taxon>
        <taxon>Bacillales</taxon>
        <taxon>Anoxybacillaceae</taxon>
        <taxon>Geobacillus</taxon>
    </lineage>
</organism>
<accession>A0A679FKX6</accession>
<name>A0A679FKX6_9BACL</name>
<evidence type="ECO:0000313" key="1">
    <source>
        <dbReference type="EMBL" id="BBW96543.1"/>
    </source>
</evidence>
<dbReference type="EMBL" id="AP022557">
    <property type="protein sequence ID" value="BBW96543.1"/>
    <property type="molecule type" value="Genomic_DNA"/>
</dbReference>
<reference evidence="2" key="1">
    <citation type="journal article" date="2020" name="Microbiol. Resour. Announc.">
        <title>Complete Genome Sequence of Geobacillus sp. Strain E55-1, Isolated from Mine Geyser in Japan.</title>
        <authorList>
            <person name="Miyazaki K."/>
            <person name="Hase E."/>
            <person name="Tokito N."/>
        </authorList>
    </citation>
    <scope>NUCLEOTIDE SEQUENCE [LARGE SCALE GENOMIC DNA]</scope>
    <source>
        <strain evidence="2">E55-1</strain>
    </source>
</reference>
<dbReference type="AlphaFoldDB" id="A0A679FKX6"/>
<proteinExistence type="predicted"/>
<protein>
    <submittedName>
        <fullName evidence="1">Uncharacterized protein</fullName>
    </submittedName>
</protein>
<sequence>MLSVSDTMDTNKCGIEEPTNEEVDRTSLYIATMREPCGR</sequence>
<keyword evidence="2" id="KW-1185">Reference proteome</keyword>
<dbReference type="Proteomes" id="UP000501421">
    <property type="component" value="Chromosome"/>
</dbReference>